<keyword evidence="7" id="KW-0547">Nucleotide-binding</keyword>
<keyword evidence="13" id="KW-1185">Reference proteome</keyword>
<organism evidence="12 13">
    <name type="scientific">Candidatus Nitrospira inopinata</name>
    <dbReference type="NCBI Taxonomy" id="1715989"/>
    <lineage>
        <taxon>Bacteria</taxon>
        <taxon>Pseudomonadati</taxon>
        <taxon>Nitrospirota</taxon>
        <taxon>Nitrospiria</taxon>
        <taxon>Nitrospirales</taxon>
        <taxon>Nitrospiraceae</taxon>
        <taxon>Nitrospira</taxon>
    </lineage>
</organism>
<dbReference type="STRING" id="1715989.NITINOP_0775"/>
<comment type="subcellular location">
    <subcellularLocation>
        <location evidence="1">Cytoplasm</location>
    </subcellularLocation>
</comment>
<dbReference type="AlphaFoldDB" id="A0A0S4KTL5"/>
<dbReference type="GO" id="GO:0005737">
    <property type="term" value="C:cytoplasm"/>
    <property type="evidence" value="ECO:0007669"/>
    <property type="project" value="UniProtKB-SubCell"/>
</dbReference>
<evidence type="ECO:0000256" key="3">
    <source>
        <dbReference type="ARBA" id="ARBA00019010"/>
    </source>
</evidence>
<keyword evidence="9" id="KW-0460">Magnesium</keyword>
<dbReference type="EMBL" id="LN885086">
    <property type="protein sequence ID" value="CUQ65750.1"/>
    <property type="molecule type" value="Genomic_DNA"/>
</dbReference>
<keyword evidence="8" id="KW-0067">ATP-binding</keyword>
<dbReference type="Proteomes" id="UP000066284">
    <property type="component" value="Chromosome 1"/>
</dbReference>
<reference evidence="13" key="1">
    <citation type="submission" date="2015-09" db="EMBL/GenBank/DDBJ databases">
        <authorList>
            <person name="Daims H."/>
        </authorList>
    </citation>
    <scope>NUCLEOTIDE SEQUENCE [LARGE SCALE GENOMIC DNA]</scope>
</reference>
<dbReference type="KEGG" id="nio:NITINOP_0775"/>
<dbReference type="GO" id="GO:0046872">
    <property type="term" value="F:metal ion binding"/>
    <property type="evidence" value="ECO:0007669"/>
    <property type="project" value="UniProtKB-KW"/>
</dbReference>
<sequence>MRRNPSPAPGLRINPSAKRAREADSLCKIELPLSSPAQMNFLGRTIGRVLREGDVLALTGELGSGKTTLVRGVATGLGVASATVSSPTFVLVHEYQGRLPFFHLDLYRLKKPTEAEAIGLADYVTESSVTAIEWADRFPFLLPQDRLDICLWHWSLTRRRAVLKATGPRSADLLLRIRRSWASSRRRSGSSTPRVAIRRKAAPR</sequence>
<protein>
    <recommendedName>
        <fullName evidence="3">tRNA threonylcarbamoyladenosine biosynthesis protein TsaE</fullName>
    </recommendedName>
    <alternativeName>
        <fullName evidence="10">t(6)A37 threonylcarbamoyladenosine biosynthesis protein TsaE</fullName>
    </alternativeName>
</protein>
<evidence type="ECO:0000313" key="12">
    <source>
        <dbReference type="EMBL" id="CUQ65750.1"/>
    </source>
</evidence>
<evidence type="ECO:0000256" key="8">
    <source>
        <dbReference type="ARBA" id="ARBA00022840"/>
    </source>
</evidence>
<dbReference type="Gene3D" id="3.40.50.300">
    <property type="entry name" value="P-loop containing nucleotide triphosphate hydrolases"/>
    <property type="match status" value="1"/>
</dbReference>
<evidence type="ECO:0000256" key="4">
    <source>
        <dbReference type="ARBA" id="ARBA00022490"/>
    </source>
</evidence>
<comment type="similarity">
    <text evidence="2">Belongs to the TsaE family.</text>
</comment>
<gene>
    <name evidence="12" type="ORF">NITINOP_0775</name>
</gene>
<dbReference type="GO" id="GO:0002949">
    <property type="term" value="P:tRNA threonylcarbamoyladenosine modification"/>
    <property type="evidence" value="ECO:0007669"/>
    <property type="project" value="InterPro"/>
</dbReference>
<keyword evidence="5" id="KW-0819">tRNA processing</keyword>
<dbReference type="NCBIfam" id="TIGR00150">
    <property type="entry name" value="T6A_YjeE"/>
    <property type="match status" value="1"/>
</dbReference>
<evidence type="ECO:0000256" key="10">
    <source>
        <dbReference type="ARBA" id="ARBA00032441"/>
    </source>
</evidence>
<accession>A0A0S4KTL5</accession>
<dbReference type="InterPro" id="IPR003442">
    <property type="entry name" value="T6A_TsaE"/>
</dbReference>
<evidence type="ECO:0000256" key="9">
    <source>
        <dbReference type="ARBA" id="ARBA00022842"/>
    </source>
</evidence>
<evidence type="ECO:0000256" key="5">
    <source>
        <dbReference type="ARBA" id="ARBA00022694"/>
    </source>
</evidence>
<feature type="region of interest" description="Disordered" evidence="11">
    <location>
        <begin position="185"/>
        <end position="204"/>
    </location>
</feature>
<dbReference type="InterPro" id="IPR027417">
    <property type="entry name" value="P-loop_NTPase"/>
</dbReference>
<dbReference type="PANTHER" id="PTHR33540:SF2">
    <property type="entry name" value="TRNA THREONYLCARBAMOYLADENOSINE BIOSYNTHESIS PROTEIN TSAE"/>
    <property type="match status" value="1"/>
</dbReference>
<dbReference type="PANTHER" id="PTHR33540">
    <property type="entry name" value="TRNA THREONYLCARBAMOYLADENOSINE BIOSYNTHESIS PROTEIN TSAE"/>
    <property type="match status" value="1"/>
</dbReference>
<dbReference type="GO" id="GO:0005524">
    <property type="term" value="F:ATP binding"/>
    <property type="evidence" value="ECO:0007669"/>
    <property type="project" value="UniProtKB-KW"/>
</dbReference>
<evidence type="ECO:0000256" key="1">
    <source>
        <dbReference type="ARBA" id="ARBA00004496"/>
    </source>
</evidence>
<dbReference type="SUPFAM" id="SSF52540">
    <property type="entry name" value="P-loop containing nucleoside triphosphate hydrolases"/>
    <property type="match status" value="1"/>
</dbReference>
<evidence type="ECO:0000256" key="6">
    <source>
        <dbReference type="ARBA" id="ARBA00022723"/>
    </source>
</evidence>
<proteinExistence type="inferred from homology"/>
<dbReference type="Pfam" id="PF02367">
    <property type="entry name" value="TsaE"/>
    <property type="match status" value="1"/>
</dbReference>
<evidence type="ECO:0000256" key="7">
    <source>
        <dbReference type="ARBA" id="ARBA00022741"/>
    </source>
</evidence>
<keyword evidence="6" id="KW-0479">Metal-binding</keyword>
<evidence type="ECO:0000256" key="11">
    <source>
        <dbReference type="SAM" id="MobiDB-lite"/>
    </source>
</evidence>
<name>A0A0S4KTL5_9BACT</name>
<evidence type="ECO:0000313" key="13">
    <source>
        <dbReference type="Proteomes" id="UP000066284"/>
    </source>
</evidence>
<keyword evidence="4" id="KW-0963">Cytoplasm</keyword>
<evidence type="ECO:0000256" key="2">
    <source>
        <dbReference type="ARBA" id="ARBA00007599"/>
    </source>
</evidence>